<keyword evidence="3" id="KW-1185">Reference proteome</keyword>
<name>A0A4R5QF19_9PROT</name>
<feature type="region of interest" description="Disordered" evidence="1">
    <location>
        <begin position="34"/>
        <end position="59"/>
    </location>
</feature>
<evidence type="ECO:0000256" key="1">
    <source>
        <dbReference type="SAM" id="MobiDB-lite"/>
    </source>
</evidence>
<dbReference type="RefSeq" id="WP_133289894.1">
    <property type="nucleotide sequence ID" value="NZ_SMSJ01000023.1"/>
</dbReference>
<dbReference type="AlphaFoldDB" id="A0A4R5QF19"/>
<organism evidence="2 3">
    <name type="scientific">Dankookia rubra</name>
    <dbReference type="NCBI Taxonomy" id="1442381"/>
    <lineage>
        <taxon>Bacteria</taxon>
        <taxon>Pseudomonadati</taxon>
        <taxon>Pseudomonadota</taxon>
        <taxon>Alphaproteobacteria</taxon>
        <taxon>Acetobacterales</taxon>
        <taxon>Roseomonadaceae</taxon>
        <taxon>Dankookia</taxon>
    </lineage>
</organism>
<protein>
    <submittedName>
        <fullName evidence="2">Uncharacterized protein</fullName>
    </submittedName>
</protein>
<comment type="caution">
    <text evidence="2">The sequence shown here is derived from an EMBL/GenBank/DDBJ whole genome shotgun (WGS) entry which is preliminary data.</text>
</comment>
<evidence type="ECO:0000313" key="2">
    <source>
        <dbReference type="EMBL" id="TDH61288.1"/>
    </source>
</evidence>
<sequence>MILLRSRPTLPGALRRGIAGLAGLIRPDRYRPERHYMRGGNTEGSRNLAMARGRIAGRT</sequence>
<proteinExistence type="predicted"/>
<reference evidence="2 3" key="1">
    <citation type="journal article" date="2016" name="J. Microbiol.">
        <title>Dankookia rubra gen. nov., sp. nov., an alphaproteobacterium isolated from sediment of a shallow stream.</title>
        <authorList>
            <person name="Kim W.H."/>
            <person name="Kim D.H."/>
            <person name="Kang K."/>
            <person name="Ahn T.Y."/>
        </authorList>
    </citation>
    <scope>NUCLEOTIDE SEQUENCE [LARGE SCALE GENOMIC DNA]</scope>
    <source>
        <strain evidence="2 3">JCM30602</strain>
    </source>
</reference>
<dbReference type="EMBL" id="SMSJ01000023">
    <property type="protein sequence ID" value="TDH61288.1"/>
    <property type="molecule type" value="Genomic_DNA"/>
</dbReference>
<gene>
    <name evidence="2" type="ORF">E2C06_17430</name>
</gene>
<accession>A0A4R5QF19</accession>
<dbReference type="Proteomes" id="UP000295096">
    <property type="component" value="Unassembled WGS sequence"/>
</dbReference>
<evidence type="ECO:0000313" key="3">
    <source>
        <dbReference type="Proteomes" id="UP000295096"/>
    </source>
</evidence>